<dbReference type="GO" id="GO:0030288">
    <property type="term" value="C:outer membrane-bounded periplasmic space"/>
    <property type="evidence" value="ECO:0007669"/>
    <property type="project" value="TreeGrafter"/>
</dbReference>
<sequence length="347" mass="37734">MKRLVQWLRACGLAGATIAAGAFALAAPVQAQPAGQQVAICYNCPPEWADWASQIKAIKDKTGITVPFDNKNSGQAIAQMLAEKSHPVADVAYLGITSAYQAKEKGLVANYKPKHWEDIPAGMKDPDGAFFSIHSGTLGFFVNKDALEGKPVPRSWKDLLKPEYKGMVGYLDPSSAFVGYVGAVAVNQALGGTLDNFTPGIEWFKQLKKNAPIVPKQTAYARVVAGEIPILLDYDFNAYRAKYKDHANVEFVIPQEGSIAVPYVMSLTANAPHADNAKKVLDFVLSDEGQALWANAYLRPVRANAMSKEAASRFLPASEYARVKTVDFNKMAAGQQAFGTRYLDEVR</sequence>
<dbReference type="GO" id="GO:0015888">
    <property type="term" value="P:thiamine transport"/>
    <property type="evidence" value="ECO:0007669"/>
    <property type="project" value="TreeGrafter"/>
</dbReference>
<accession>A0A191ZWB4</accession>
<feature type="chain" id="PRO_5044553908" evidence="2">
    <location>
        <begin position="32"/>
        <end position="347"/>
    </location>
</feature>
<reference evidence="4 6" key="3">
    <citation type="submission" date="2020-04" db="EMBL/GenBank/DDBJ databases">
        <title>Ralstonia insidiosa genome sequencing and assembly.</title>
        <authorList>
            <person name="Martins R.C.R."/>
            <person name="Perdigao-Neto L.V."/>
            <person name="Levin A.S.S."/>
            <person name="Costa S.F."/>
        </authorList>
    </citation>
    <scope>NUCLEOTIDE SEQUENCE [LARGE SCALE GENOMIC DNA]</scope>
    <source>
        <strain evidence="4 6">5047</strain>
    </source>
</reference>
<proteinExistence type="predicted"/>
<name>A0A191ZWB4_9RALS</name>
<dbReference type="CDD" id="cd13549">
    <property type="entry name" value="PBP2_Fbp_like_3"/>
    <property type="match status" value="1"/>
</dbReference>
<dbReference type="STRING" id="190721.ACS15_1699"/>
<evidence type="ECO:0000256" key="2">
    <source>
        <dbReference type="SAM" id="SignalP"/>
    </source>
</evidence>
<dbReference type="GeneID" id="61525916"/>
<evidence type="ECO:0000313" key="4">
    <source>
        <dbReference type="EMBL" id="NMV38203.1"/>
    </source>
</evidence>
<dbReference type="Proteomes" id="UP000078572">
    <property type="component" value="Chromosome 1"/>
</dbReference>
<evidence type="ECO:0000313" key="5">
    <source>
        <dbReference type="Proteomes" id="UP000078572"/>
    </source>
</evidence>
<keyword evidence="1 2" id="KW-0732">Signal</keyword>
<dbReference type="AlphaFoldDB" id="A0A191ZWB4"/>
<gene>
    <name evidence="3" type="ORF">A9Y76_07770</name>
    <name evidence="4" type="ORF">HGR00_09815</name>
</gene>
<dbReference type="SUPFAM" id="SSF53850">
    <property type="entry name" value="Periplasmic binding protein-like II"/>
    <property type="match status" value="1"/>
</dbReference>
<dbReference type="GO" id="GO:0030976">
    <property type="term" value="F:thiamine pyrophosphate binding"/>
    <property type="evidence" value="ECO:0007669"/>
    <property type="project" value="TreeGrafter"/>
</dbReference>
<dbReference type="PANTHER" id="PTHR30006">
    <property type="entry name" value="THIAMINE-BINDING PERIPLASMIC PROTEIN-RELATED"/>
    <property type="match status" value="1"/>
</dbReference>
<reference evidence="3" key="2">
    <citation type="submission" date="2016-06" db="EMBL/GenBank/DDBJ databases">
        <authorList>
            <person name="Kjaerup R.B."/>
            <person name="Dalgaard T.S."/>
            <person name="Juul-Madsen H.R."/>
        </authorList>
    </citation>
    <scope>NUCLEOTIDE SEQUENCE [LARGE SCALE GENOMIC DNA]</scope>
    <source>
        <strain evidence="3">ATCC 49129</strain>
    </source>
</reference>
<evidence type="ECO:0000313" key="3">
    <source>
        <dbReference type="EMBL" id="ANJ72373.1"/>
    </source>
</evidence>
<dbReference type="Pfam" id="PF13343">
    <property type="entry name" value="SBP_bac_6"/>
    <property type="match status" value="1"/>
</dbReference>
<dbReference type="Proteomes" id="UP000575469">
    <property type="component" value="Unassembled WGS sequence"/>
</dbReference>
<evidence type="ECO:0000256" key="1">
    <source>
        <dbReference type="ARBA" id="ARBA00022729"/>
    </source>
</evidence>
<dbReference type="PANTHER" id="PTHR30006:SF2">
    <property type="entry name" value="ABC TRANSPORTER SUBSTRATE-BINDING PROTEIN"/>
    <property type="match status" value="1"/>
</dbReference>
<feature type="signal peptide" evidence="2">
    <location>
        <begin position="1"/>
        <end position="31"/>
    </location>
</feature>
<dbReference type="EMBL" id="JABBZM010000007">
    <property type="protein sequence ID" value="NMV38203.1"/>
    <property type="molecule type" value="Genomic_DNA"/>
</dbReference>
<dbReference type="Gene3D" id="3.40.190.10">
    <property type="entry name" value="Periplasmic binding protein-like II"/>
    <property type="match status" value="2"/>
</dbReference>
<evidence type="ECO:0000313" key="6">
    <source>
        <dbReference type="Proteomes" id="UP000575469"/>
    </source>
</evidence>
<keyword evidence="5" id="KW-1185">Reference proteome</keyword>
<dbReference type="RefSeq" id="WP_064803274.1">
    <property type="nucleotide sequence ID" value="NZ_CP016022.1"/>
</dbReference>
<dbReference type="OrthoDB" id="366726at2"/>
<organism evidence="3 5">
    <name type="scientific">Ralstonia insidiosa</name>
    <dbReference type="NCBI Taxonomy" id="190721"/>
    <lineage>
        <taxon>Bacteria</taxon>
        <taxon>Pseudomonadati</taxon>
        <taxon>Pseudomonadota</taxon>
        <taxon>Betaproteobacteria</taxon>
        <taxon>Burkholderiales</taxon>
        <taxon>Burkholderiaceae</taxon>
        <taxon>Ralstonia</taxon>
    </lineage>
</organism>
<dbReference type="EMBL" id="CP016022">
    <property type="protein sequence ID" value="ANJ72373.1"/>
    <property type="molecule type" value="Genomic_DNA"/>
</dbReference>
<reference evidence="5" key="1">
    <citation type="submission" date="2016-06" db="EMBL/GenBank/DDBJ databases">
        <authorList>
            <person name="Xu Y."/>
            <person name="Nagy A."/>
            <person name="Yan X."/>
            <person name="Kim S.W."/>
            <person name="Haley B."/>
            <person name="Liu N.T."/>
            <person name="Nou X."/>
        </authorList>
    </citation>
    <scope>NUCLEOTIDE SEQUENCE [LARGE SCALE GENOMIC DNA]</scope>
    <source>
        <strain evidence="5">ATCC 49129</strain>
    </source>
</reference>
<dbReference type="GO" id="GO:0030975">
    <property type="term" value="F:thiamine binding"/>
    <property type="evidence" value="ECO:0007669"/>
    <property type="project" value="TreeGrafter"/>
</dbReference>
<protein>
    <submittedName>
        <fullName evidence="3">ABC transporter substrate-binding protein</fullName>
    </submittedName>
    <submittedName>
        <fullName evidence="4">Extracellular solute-binding protein</fullName>
    </submittedName>
</protein>